<dbReference type="GO" id="GO:0020037">
    <property type="term" value="F:heme binding"/>
    <property type="evidence" value="ECO:0007669"/>
    <property type="project" value="InterPro"/>
</dbReference>
<dbReference type="SUPFAM" id="SSF46626">
    <property type="entry name" value="Cytochrome c"/>
    <property type="match status" value="3"/>
</dbReference>
<dbReference type="Proteomes" id="UP000182258">
    <property type="component" value="Unassembled WGS sequence"/>
</dbReference>
<keyword evidence="3 6" id="KW-0479">Metal-binding</keyword>
<feature type="domain" description="Cytochrome c" evidence="8">
    <location>
        <begin position="67"/>
        <end position="154"/>
    </location>
</feature>
<dbReference type="GO" id="GO:0046872">
    <property type="term" value="F:metal ion binding"/>
    <property type="evidence" value="ECO:0007669"/>
    <property type="project" value="UniProtKB-KW"/>
</dbReference>
<dbReference type="Pfam" id="PF13442">
    <property type="entry name" value="Cytochrome_CBB3"/>
    <property type="match status" value="1"/>
</dbReference>
<reference evidence="9 10" key="1">
    <citation type="submission" date="2016-10" db="EMBL/GenBank/DDBJ databases">
        <authorList>
            <person name="de Groot N.N."/>
        </authorList>
    </citation>
    <scope>NUCLEOTIDE SEQUENCE [LARGE SCALE GENOMIC DNA]</scope>
    <source>
        <strain evidence="9 10">CGMCC 1.10210</strain>
    </source>
</reference>
<dbReference type="OrthoDB" id="9773456at2"/>
<sequence>MTDLRPYVIGVGLSLLGLGFVPLSGLIPSSAVPGQPALFDWYFNLAAQQSITLRSVGLTVPSLDTPGMVERGAGHYDMVCADCHGSPSAPAEQFADNLSPNPPLLVERMAQWHPEARVFATVKHGIRRTAMPGWPTQMRDDEVWDMVAFLMALPDMEAKDYERIVAGGCTGCHGVDGQGAVPGTPRLDIQTPGYIEAALRAFREGTRESGTMMAAARTLSDAEIEDLGALYGRDDAVPVGSGSAEAATIVRLGIPARDIPACDSCHGAEARPGYPRLDGQDAGYLQNQLKLFKELGPERGGPNGHIMAEVVRYLEEDEMEALADFYGR</sequence>
<proteinExistence type="predicted"/>
<accession>A0A1I1RBW3</accession>
<dbReference type="PROSITE" id="PS51007">
    <property type="entry name" value="CYTC"/>
    <property type="match status" value="3"/>
</dbReference>
<dbReference type="InterPro" id="IPR036909">
    <property type="entry name" value="Cyt_c-like_dom_sf"/>
</dbReference>
<evidence type="ECO:0000256" key="1">
    <source>
        <dbReference type="ARBA" id="ARBA00022448"/>
    </source>
</evidence>
<keyword evidence="7" id="KW-0472">Membrane</keyword>
<dbReference type="InterPro" id="IPR009056">
    <property type="entry name" value="Cyt_c-like_dom"/>
</dbReference>
<keyword evidence="2 6" id="KW-0349">Heme</keyword>
<dbReference type="Gene3D" id="1.10.760.10">
    <property type="entry name" value="Cytochrome c-like domain"/>
    <property type="match status" value="3"/>
</dbReference>
<evidence type="ECO:0000256" key="3">
    <source>
        <dbReference type="ARBA" id="ARBA00022723"/>
    </source>
</evidence>
<feature type="transmembrane region" description="Helical" evidence="7">
    <location>
        <begin position="7"/>
        <end position="27"/>
    </location>
</feature>
<dbReference type="STRING" id="728005.SAMN04488059_13725"/>
<keyword evidence="5 6" id="KW-0408">Iron</keyword>
<keyword evidence="7" id="KW-0812">Transmembrane</keyword>
<dbReference type="AlphaFoldDB" id="A0A1I1RBW3"/>
<evidence type="ECO:0000256" key="5">
    <source>
        <dbReference type="ARBA" id="ARBA00023004"/>
    </source>
</evidence>
<evidence type="ECO:0000256" key="2">
    <source>
        <dbReference type="ARBA" id="ARBA00022617"/>
    </source>
</evidence>
<dbReference type="Pfam" id="PF00034">
    <property type="entry name" value="Cytochrom_C"/>
    <property type="match status" value="2"/>
</dbReference>
<dbReference type="EMBL" id="FOMB01000037">
    <property type="protein sequence ID" value="SFD29638.1"/>
    <property type="molecule type" value="Genomic_DNA"/>
</dbReference>
<feature type="domain" description="Cytochrome c" evidence="8">
    <location>
        <begin position="241"/>
        <end position="328"/>
    </location>
</feature>
<gene>
    <name evidence="9" type="ORF">SAMN04488059_13725</name>
</gene>
<evidence type="ECO:0000313" key="9">
    <source>
        <dbReference type="EMBL" id="SFD29638.1"/>
    </source>
</evidence>
<dbReference type="PANTHER" id="PTHR33751:SF9">
    <property type="entry name" value="CYTOCHROME C4"/>
    <property type="match status" value="1"/>
</dbReference>
<organism evidence="9 10">
    <name type="scientific">Devosia psychrophila</name>
    <dbReference type="NCBI Taxonomy" id="728005"/>
    <lineage>
        <taxon>Bacteria</taxon>
        <taxon>Pseudomonadati</taxon>
        <taxon>Pseudomonadota</taxon>
        <taxon>Alphaproteobacteria</taxon>
        <taxon>Hyphomicrobiales</taxon>
        <taxon>Devosiaceae</taxon>
        <taxon>Devosia</taxon>
    </lineage>
</organism>
<evidence type="ECO:0000256" key="4">
    <source>
        <dbReference type="ARBA" id="ARBA00022982"/>
    </source>
</evidence>
<dbReference type="GO" id="GO:0009055">
    <property type="term" value="F:electron transfer activity"/>
    <property type="evidence" value="ECO:0007669"/>
    <property type="project" value="InterPro"/>
</dbReference>
<dbReference type="PANTHER" id="PTHR33751">
    <property type="entry name" value="CBB3-TYPE CYTOCHROME C OXIDASE SUBUNIT FIXP"/>
    <property type="match status" value="1"/>
</dbReference>
<evidence type="ECO:0000256" key="7">
    <source>
        <dbReference type="SAM" id="Phobius"/>
    </source>
</evidence>
<feature type="domain" description="Cytochrome c" evidence="8">
    <location>
        <begin position="156"/>
        <end position="235"/>
    </location>
</feature>
<keyword evidence="7" id="KW-1133">Transmembrane helix</keyword>
<evidence type="ECO:0000256" key="6">
    <source>
        <dbReference type="PROSITE-ProRule" id="PRU00433"/>
    </source>
</evidence>
<name>A0A1I1RBW3_9HYPH</name>
<dbReference type="InterPro" id="IPR050597">
    <property type="entry name" value="Cytochrome_c_Oxidase_Subunit"/>
</dbReference>
<dbReference type="RefSeq" id="WP_052952854.1">
    <property type="nucleotide sequence ID" value="NZ_FOMB01000037.1"/>
</dbReference>
<protein>
    <submittedName>
        <fullName evidence="9">Cytochrome c553</fullName>
    </submittedName>
</protein>
<evidence type="ECO:0000259" key="8">
    <source>
        <dbReference type="PROSITE" id="PS51007"/>
    </source>
</evidence>
<keyword evidence="1" id="KW-0813">Transport</keyword>
<keyword evidence="4" id="KW-0249">Electron transport</keyword>
<evidence type="ECO:0000313" key="10">
    <source>
        <dbReference type="Proteomes" id="UP000182258"/>
    </source>
</evidence>